<keyword evidence="4 8" id="KW-0812">Transmembrane</keyword>
<gene>
    <name evidence="11" type="primary">cph2_7</name>
    <name evidence="11" type="ORF">GAK35_02651</name>
</gene>
<evidence type="ECO:0000256" key="6">
    <source>
        <dbReference type="ARBA" id="ARBA00023136"/>
    </source>
</evidence>
<feature type="domain" description="GGDEF" evidence="10">
    <location>
        <begin position="413"/>
        <end position="550"/>
    </location>
</feature>
<dbReference type="SMART" id="SM00267">
    <property type="entry name" value="GGDEF"/>
    <property type="match status" value="1"/>
</dbReference>
<dbReference type="InterPro" id="IPR029787">
    <property type="entry name" value="Nucleotide_cyclase"/>
</dbReference>
<sequence>MQQPLNLELKTRLALAVVAAVVITAVVVTAISLFVIRRDMREELGEQQFTALKLTAAALDAGFDDRRIALRLLGEGIPDAIRHNPTQMQRYLEQHLSLNAQFFNVTVAEANGNVIANYADANQVGRFSMAGRDYLVDTLKNRKGVISQPLQSKMSNRSVVLMTEPLLTTHGDVDLVLVASIDLKEHNFLGQFTDVKLGKSGFIYILTGDGVVVEHPEKDRILKHMDAAGGQSEANNAALKGFEGSMESPNRAGEEALYAFKRMGSTNWIIGAHYLTKDAYAPIAEMQQRAILAAAVLTVLAGLLSWWFVNRLFQPLARLHAHIQRIRQDRSLEQLPGEMRQDELGDLHGAFNALMQERKSIEAELDEARVNLEEMNKTLARLALEDALTGLANRRQFERGLQEEFNRAARTNLSLAVIMIDVDYFKQYNDLYGHMAGDKVLRRLGSAIRDTNVRPEDLLARYGGEEIAVLLPGAKLEGALMVAERIRKSVEALDIEHGASSTGRLTISIGVSAVAPQRQVDNPETVLREADEALYLAKAAGRDCIRTIEDLKKSKGQA</sequence>
<dbReference type="SUPFAM" id="SSF55073">
    <property type="entry name" value="Nucleotide cyclase"/>
    <property type="match status" value="1"/>
</dbReference>
<dbReference type="Proteomes" id="UP000462435">
    <property type="component" value="Unassembled WGS sequence"/>
</dbReference>
<dbReference type="CDD" id="cd12912">
    <property type="entry name" value="PDC2_MCP_like"/>
    <property type="match status" value="1"/>
</dbReference>
<dbReference type="GO" id="GO:1902201">
    <property type="term" value="P:negative regulation of bacterial-type flagellum-dependent cell motility"/>
    <property type="evidence" value="ECO:0007669"/>
    <property type="project" value="TreeGrafter"/>
</dbReference>
<evidence type="ECO:0000256" key="2">
    <source>
        <dbReference type="ARBA" id="ARBA00012528"/>
    </source>
</evidence>
<evidence type="ECO:0000256" key="8">
    <source>
        <dbReference type="SAM" id="Phobius"/>
    </source>
</evidence>
<dbReference type="NCBIfam" id="TIGR00254">
    <property type="entry name" value="GGDEF"/>
    <property type="match status" value="1"/>
</dbReference>
<feature type="coiled-coil region" evidence="7">
    <location>
        <begin position="351"/>
        <end position="385"/>
    </location>
</feature>
<dbReference type="Pfam" id="PF00672">
    <property type="entry name" value="HAMP"/>
    <property type="match status" value="1"/>
</dbReference>
<dbReference type="Gene3D" id="3.30.450.20">
    <property type="entry name" value="PAS domain"/>
    <property type="match status" value="1"/>
</dbReference>
<feature type="domain" description="HAMP" evidence="9">
    <location>
        <begin position="310"/>
        <end position="363"/>
    </location>
</feature>
<keyword evidence="7" id="KW-0175">Coiled coil</keyword>
<evidence type="ECO:0000313" key="12">
    <source>
        <dbReference type="Proteomes" id="UP000462435"/>
    </source>
</evidence>
<dbReference type="PROSITE" id="PS50887">
    <property type="entry name" value="GGDEF"/>
    <property type="match status" value="1"/>
</dbReference>
<dbReference type="PROSITE" id="PS50885">
    <property type="entry name" value="HAMP"/>
    <property type="match status" value="1"/>
</dbReference>
<comment type="subcellular location">
    <subcellularLocation>
        <location evidence="1">Cell membrane</location>
        <topology evidence="1">Multi-pass membrane protein</topology>
    </subcellularLocation>
</comment>
<dbReference type="EC" id="2.7.7.65" evidence="2"/>
<keyword evidence="6 8" id="KW-0472">Membrane</keyword>
<dbReference type="CDD" id="cd01949">
    <property type="entry name" value="GGDEF"/>
    <property type="match status" value="1"/>
</dbReference>
<dbReference type="GO" id="GO:0007165">
    <property type="term" value="P:signal transduction"/>
    <property type="evidence" value="ECO:0007669"/>
    <property type="project" value="InterPro"/>
</dbReference>
<protein>
    <recommendedName>
        <fullName evidence="2">diguanylate cyclase</fullName>
        <ecNumber evidence="2">2.7.7.65</ecNumber>
    </recommendedName>
</protein>
<dbReference type="InterPro" id="IPR003660">
    <property type="entry name" value="HAMP_dom"/>
</dbReference>
<dbReference type="PANTHER" id="PTHR45138:SF24">
    <property type="entry name" value="DIGUANYLATE CYCLASE DGCC-RELATED"/>
    <property type="match status" value="1"/>
</dbReference>
<dbReference type="InterPro" id="IPR043128">
    <property type="entry name" value="Rev_trsase/Diguanyl_cyclase"/>
</dbReference>
<dbReference type="InterPro" id="IPR033479">
    <property type="entry name" value="dCache_1"/>
</dbReference>
<dbReference type="Pfam" id="PF02743">
    <property type="entry name" value="dCache_1"/>
    <property type="match status" value="1"/>
</dbReference>
<dbReference type="FunFam" id="3.30.70.270:FF:000001">
    <property type="entry name" value="Diguanylate cyclase domain protein"/>
    <property type="match status" value="1"/>
</dbReference>
<dbReference type="AlphaFoldDB" id="A0A7V8FVN6"/>
<evidence type="ECO:0000256" key="7">
    <source>
        <dbReference type="SAM" id="Coils"/>
    </source>
</evidence>
<dbReference type="InterPro" id="IPR000160">
    <property type="entry name" value="GGDEF_dom"/>
</dbReference>
<dbReference type="InterPro" id="IPR050469">
    <property type="entry name" value="Diguanylate_Cyclase"/>
</dbReference>
<feature type="transmembrane region" description="Helical" evidence="8">
    <location>
        <begin position="13"/>
        <end position="36"/>
    </location>
</feature>
<comment type="caution">
    <text evidence="11">The sequence shown here is derived from an EMBL/GenBank/DDBJ whole genome shotgun (WGS) entry which is preliminary data.</text>
</comment>
<dbReference type="PANTHER" id="PTHR45138">
    <property type="entry name" value="REGULATORY COMPONENTS OF SENSORY TRANSDUCTION SYSTEM"/>
    <property type="match status" value="1"/>
</dbReference>
<evidence type="ECO:0000313" key="11">
    <source>
        <dbReference type="EMBL" id="KAF1042537.1"/>
    </source>
</evidence>
<reference evidence="12" key="1">
    <citation type="journal article" date="2020" name="MBio">
        <title>Horizontal gene transfer to a defensive symbiont with a reduced genome amongst a multipartite beetle microbiome.</title>
        <authorList>
            <person name="Waterworth S.C."/>
            <person name="Florez L.V."/>
            <person name="Rees E.R."/>
            <person name="Hertweck C."/>
            <person name="Kaltenpoth M."/>
            <person name="Kwan J.C."/>
        </authorList>
    </citation>
    <scope>NUCLEOTIDE SEQUENCE [LARGE SCALE GENOMIC DNA]</scope>
</reference>
<evidence type="ECO:0000259" key="9">
    <source>
        <dbReference type="PROSITE" id="PS50885"/>
    </source>
</evidence>
<evidence type="ECO:0000256" key="5">
    <source>
        <dbReference type="ARBA" id="ARBA00022989"/>
    </source>
</evidence>
<dbReference type="EMBL" id="WNDX01000080">
    <property type="protein sequence ID" value="KAF1042537.1"/>
    <property type="molecule type" value="Genomic_DNA"/>
</dbReference>
<accession>A0A7V8FVN6</accession>
<proteinExistence type="predicted"/>
<evidence type="ECO:0000256" key="4">
    <source>
        <dbReference type="ARBA" id="ARBA00022692"/>
    </source>
</evidence>
<dbReference type="CDD" id="cd12914">
    <property type="entry name" value="PDC1_DGC_like"/>
    <property type="match status" value="1"/>
</dbReference>
<dbReference type="Pfam" id="PF00990">
    <property type="entry name" value="GGDEF"/>
    <property type="match status" value="1"/>
</dbReference>
<dbReference type="Gene3D" id="3.30.70.270">
    <property type="match status" value="1"/>
</dbReference>
<dbReference type="Gene3D" id="6.10.340.10">
    <property type="match status" value="1"/>
</dbReference>
<dbReference type="GO" id="GO:0005886">
    <property type="term" value="C:plasma membrane"/>
    <property type="evidence" value="ECO:0007669"/>
    <property type="project" value="UniProtKB-SubCell"/>
</dbReference>
<keyword evidence="3" id="KW-1003">Cell membrane</keyword>
<dbReference type="GO" id="GO:0052621">
    <property type="term" value="F:diguanylate cyclase activity"/>
    <property type="evidence" value="ECO:0007669"/>
    <property type="project" value="UniProtKB-EC"/>
</dbReference>
<evidence type="ECO:0000256" key="1">
    <source>
        <dbReference type="ARBA" id="ARBA00004651"/>
    </source>
</evidence>
<evidence type="ECO:0000259" key="10">
    <source>
        <dbReference type="PROSITE" id="PS50887"/>
    </source>
</evidence>
<name>A0A7V8FVN6_9BURK</name>
<dbReference type="GO" id="GO:0043709">
    <property type="term" value="P:cell adhesion involved in single-species biofilm formation"/>
    <property type="evidence" value="ECO:0007669"/>
    <property type="project" value="TreeGrafter"/>
</dbReference>
<organism evidence="11 12">
    <name type="scientific">Herbaspirillum frisingense</name>
    <dbReference type="NCBI Taxonomy" id="92645"/>
    <lineage>
        <taxon>Bacteria</taxon>
        <taxon>Pseudomonadati</taxon>
        <taxon>Pseudomonadota</taxon>
        <taxon>Betaproteobacteria</taxon>
        <taxon>Burkholderiales</taxon>
        <taxon>Oxalobacteraceae</taxon>
        <taxon>Herbaspirillum</taxon>
    </lineage>
</organism>
<feature type="transmembrane region" description="Helical" evidence="8">
    <location>
        <begin position="290"/>
        <end position="309"/>
    </location>
</feature>
<evidence type="ECO:0000256" key="3">
    <source>
        <dbReference type="ARBA" id="ARBA00022475"/>
    </source>
</evidence>
<keyword evidence="5 8" id="KW-1133">Transmembrane helix</keyword>